<dbReference type="EMBL" id="CASHTH010000285">
    <property type="protein sequence ID" value="CAI7996924.1"/>
    <property type="molecule type" value="Genomic_DNA"/>
</dbReference>
<dbReference type="Proteomes" id="UP001174909">
    <property type="component" value="Unassembled WGS sequence"/>
</dbReference>
<organism evidence="1 2">
    <name type="scientific">Geodia barretti</name>
    <name type="common">Barrett's horny sponge</name>
    <dbReference type="NCBI Taxonomy" id="519541"/>
    <lineage>
        <taxon>Eukaryota</taxon>
        <taxon>Metazoa</taxon>
        <taxon>Porifera</taxon>
        <taxon>Demospongiae</taxon>
        <taxon>Heteroscleromorpha</taxon>
        <taxon>Tetractinellida</taxon>
        <taxon>Astrophorina</taxon>
        <taxon>Geodiidae</taxon>
        <taxon>Geodia</taxon>
    </lineage>
</organism>
<gene>
    <name evidence="1" type="ORF">GBAR_LOCUS1995</name>
</gene>
<sequence length="98" mass="11252">MVPSFIQVRSPHSFRYGPLTHSGMVPSLIQVWSPHSGMLSSFRYGPLIQVWSPHSFRYGPLTHSGMVPSFRYAIFIQVCYLHSGMLFSCRCMVLWMLV</sequence>
<keyword evidence="2" id="KW-1185">Reference proteome</keyword>
<evidence type="ECO:0000313" key="2">
    <source>
        <dbReference type="Proteomes" id="UP001174909"/>
    </source>
</evidence>
<comment type="caution">
    <text evidence="1">The sequence shown here is derived from an EMBL/GenBank/DDBJ whole genome shotgun (WGS) entry which is preliminary data.</text>
</comment>
<reference evidence="1" key="1">
    <citation type="submission" date="2023-03" db="EMBL/GenBank/DDBJ databases">
        <authorList>
            <person name="Steffen K."/>
            <person name="Cardenas P."/>
        </authorList>
    </citation>
    <scope>NUCLEOTIDE SEQUENCE</scope>
</reference>
<protein>
    <submittedName>
        <fullName evidence="1">Uncharacterized protein</fullName>
    </submittedName>
</protein>
<dbReference type="AlphaFoldDB" id="A0AA35W405"/>
<name>A0AA35W405_GEOBA</name>
<evidence type="ECO:0000313" key="1">
    <source>
        <dbReference type="EMBL" id="CAI7996924.1"/>
    </source>
</evidence>
<accession>A0AA35W405</accession>
<proteinExistence type="predicted"/>